<dbReference type="EMBL" id="MU863681">
    <property type="protein sequence ID" value="KAK4097211.1"/>
    <property type="molecule type" value="Genomic_DNA"/>
</dbReference>
<dbReference type="GO" id="GO:0005634">
    <property type="term" value="C:nucleus"/>
    <property type="evidence" value="ECO:0007669"/>
    <property type="project" value="UniProtKB-UniRule"/>
</dbReference>
<keyword evidence="3" id="KW-0804">Transcription</keyword>
<reference evidence="7" key="2">
    <citation type="submission" date="2023-05" db="EMBL/GenBank/DDBJ databases">
        <authorList>
            <consortium name="Lawrence Berkeley National Laboratory"/>
            <person name="Steindorff A."/>
            <person name="Hensen N."/>
            <person name="Bonometti L."/>
            <person name="Westerberg I."/>
            <person name="Brannstrom I.O."/>
            <person name="Guillou S."/>
            <person name="Cros-Aarteil S."/>
            <person name="Calhoun S."/>
            <person name="Haridas S."/>
            <person name="Kuo A."/>
            <person name="Mondo S."/>
            <person name="Pangilinan J."/>
            <person name="Riley R."/>
            <person name="Labutti K."/>
            <person name="Andreopoulos B."/>
            <person name="Lipzen A."/>
            <person name="Chen C."/>
            <person name="Yanf M."/>
            <person name="Daum C."/>
            <person name="Ng V."/>
            <person name="Clum A."/>
            <person name="Ohm R."/>
            <person name="Martin F."/>
            <person name="Silar P."/>
            <person name="Natvig D."/>
            <person name="Lalanne C."/>
            <person name="Gautier V."/>
            <person name="Ament-Velasquez S.L."/>
            <person name="Kruys A."/>
            <person name="Hutchinson M.I."/>
            <person name="Powell A.J."/>
            <person name="Barry K."/>
            <person name="Miller A.N."/>
            <person name="Grigoriev I.V."/>
            <person name="Debuchy R."/>
            <person name="Gladieux P."/>
            <person name="Thoren M.H."/>
            <person name="Johannesson H."/>
        </authorList>
    </citation>
    <scope>NUCLEOTIDE SEQUENCE</scope>
    <source>
        <strain evidence="7">CBS 757.83</strain>
    </source>
</reference>
<evidence type="ECO:0000256" key="4">
    <source>
        <dbReference type="PROSITE-ProRule" id="PRU00267"/>
    </source>
</evidence>
<dbReference type="GO" id="GO:0030154">
    <property type="term" value="P:cell differentiation"/>
    <property type="evidence" value="ECO:0007669"/>
    <property type="project" value="TreeGrafter"/>
</dbReference>
<keyword evidence="4" id="KW-0539">Nucleus</keyword>
<dbReference type="SMART" id="SM00398">
    <property type="entry name" value="HMG"/>
    <property type="match status" value="1"/>
</dbReference>
<feature type="domain" description="HMG box" evidence="6">
    <location>
        <begin position="116"/>
        <end position="184"/>
    </location>
</feature>
<protein>
    <recommendedName>
        <fullName evidence="6">HMG box domain-containing protein</fullName>
    </recommendedName>
</protein>
<feature type="DNA-binding region" description="HMG box" evidence="4">
    <location>
        <begin position="116"/>
        <end position="184"/>
    </location>
</feature>
<proteinExistence type="predicted"/>
<evidence type="ECO:0000313" key="7">
    <source>
        <dbReference type="EMBL" id="KAK4097211.1"/>
    </source>
</evidence>
<keyword evidence="8" id="KW-1185">Reference proteome</keyword>
<evidence type="ECO:0000256" key="3">
    <source>
        <dbReference type="ARBA" id="ARBA00023163"/>
    </source>
</evidence>
<evidence type="ECO:0000259" key="6">
    <source>
        <dbReference type="PROSITE" id="PS50118"/>
    </source>
</evidence>
<dbReference type="Gene3D" id="1.10.30.10">
    <property type="entry name" value="High mobility group box domain"/>
    <property type="match status" value="1"/>
</dbReference>
<dbReference type="SUPFAM" id="SSF47095">
    <property type="entry name" value="HMG-box"/>
    <property type="match status" value="1"/>
</dbReference>
<dbReference type="FunFam" id="1.10.30.10:FF:000041">
    <property type="entry name" value="HMG box family protein"/>
    <property type="match status" value="1"/>
</dbReference>
<keyword evidence="2 4" id="KW-0238">DNA-binding</keyword>
<dbReference type="PANTHER" id="PTHR10270:SF161">
    <property type="entry name" value="SEX-DETERMINING REGION Y PROTEIN"/>
    <property type="match status" value="1"/>
</dbReference>
<evidence type="ECO:0000313" key="8">
    <source>
        <dbReference type="Proteomes" id="UP001305647"/>
    </source>
</evidence>
<feature type="region of interest" description="Disordered" evidence="5">
    <location>
        <begin position="188"/>
        <end position="241"/>
    </location>
</feature>
<gene>
    <name evidence="7" type="ORF">N658DRAFT_489377</name>
</gene>
<dbReference type="Pfam" id="PF00505">
    <property type="entry name" value="HMG_box"/>
    <property type="match status" value="1"/>
</dbReference>
<keyword evidence="1" id="KW-0805">Transcription regulation</keyword>
<evidence type="ECO:0000256" key="1">
    <source>
        <dbReference type="ARBA" id="ARBA00023015"/>
    </source>
</evidence>
<name>A0AAN6SY15_9PEZI</name>
<feature type="region of interest" description="Disordered" evidence="5">
    <location>
        <begin position="275"/>
        <end position="294"/>
    </location>
</feature>
<dbReference type="AlphaFoldDB" id="A0AAN6SY15"/>
<sequence length="325" mass="37002">MATQMATQSLDSAMAKILGQKYWNHFAIQLGHWNPMKVIIMDNEVFQLMATPVKIELAREMMRFLSEDVMFAQDADNSKVWILGPKKLIRPKITVVNNIPIWDPRRKHVPPPQIKIARPPNAYILYRKDKHNEVKAENPNLHNNEISVITGAMWKGESPEVRAKYHQKSLEIKAHVLALHPEYRYMPRKSSEIRRRAPRRVPDLADQQRTTPGRGQTAQPFEHNAHHNPQINNEKAGLRPTSDITRRIPGAQRFLPPVVAPGWTPYHLLPSAAAPAEPTLAEEASTEESQADNGLNMIGDQDFNIDEFIDYQDVEAEFAQMLGGI</sequence>
<feature type="compositionally biased region" description="Basic and acidic residues" evidence="5">
    <location>
        <begin position="188"/>
        <end position="203"/>
    </location>
</feature>
<evidence type="ECO:0000256" key="2">
    <source>
        <dbReference type="ARBA" id="ARBA00023125"/>
    </source>
</evidence>
<dbReference type="GO" id="GO:0001228">
    <property type="term" value="F:DNA-binding transcription activator activity, RNA polymerase II-specific"/>
    <property type="evidence" value="ECO:0007669"/>
    <property type="project" value="TreeGrafter"/>
</dbReference>
<dbReference type="InterPro" id="IPR050140">
    <property type="entry name" value="SRY-related_HMG-box_TF-like"/>
</dbReference>
<accession>A0AAN6SY15</accession>
<evidence type="ECO:0000256" key="5">
    <source>
        <dbReference type="SAM" id="MobiDB-lite"/>
    </source>
</evidence>
<dbReference type="PANTHER" id="PTHR10270">
    <property type="entry name" value="SOX TRANSCRIPTION FACTOR"/>
    <property type="match status" value="1"/>
</dbReference>
<dbReference type="GO" id="GO:0000978">
    <property type="term" value="F:RNA polymerase II cis-regulatory region sequence-specific DNA binding"/>
    <property type="evidence" value="ECO:0007669"/>
    <property type="project" value="TreeGrafter"/>
</dbReference>
<dbReference type="CDD" id="cd01389">
    <property type="entry name" value="HMG-box_ROX1-like"/>
    <property type="match status" value="1"/>
</dbReference>
<dbReference type="InterPro" id="IPR009071">
    <property type="entry name" value="HMG_box_dom"/>
</dbReference>
<dbReference type="InterPro" id="IPR036910">
    <property type="entry name" value="HMG_box_dom_sf"/>
</dbReference>
<reference evidence="7" key="1">
    <citation type="journal article" date="2023" name="Mol. Phylogenet. Evol.">
        <title>Genome-scale phylogeny and comparative genomics of the fungal order Sordariales.</title>
        <authorList>
            <person name="Hensen N."/>
            <person name="Bonometti L."/>
            <person name="Westerberg I."/>
            <person name="Brannstrom I.O."/>
            <person name="Guillou S."/>
            <person name="Cros-Aarteil S."/>
            <person name="Calhoun S."/>
            <person name="Haridas S."/>
            <person name="Kuo A."/>
            <person name="Mondo S."/>
            <person name="Pangilinan J."/>
            <person name="Riley R."/>
            <person name="LaButti K."/>
            <person name="Andreopoulos B."/>
            <person name="Lipzen A."/>
            <person name="Chen C."/>
            <person name="Yan M."/>
            <person name="Daum C."/>
            <person name="Ng V."/>
            <person name="Clum A."/>
            <person name="Steindorff A."/>
            <person name="Ohm R.A."/>
            <person name="Martin F."/>
            <person name="Silar P."/>
            <person name="Natvig D.O."/>
            <person name="Lalanne C."/>
            <person name="Gautier V."/>
            <person name="Ament-Velasquez S.L."/>
            <person name="Kruys A."/>
            <person name="Hutchinson M.I."/>
            <person name="Powell A.J."/>
            <person name="Barry K."/>
            <person name="Miller A.N."/>
            <person name="Grigoriev I.V."/>
            <person name="Debuchy R."/>
            <person name="Gladieux P."/>
            <person name="Hiltunen Thoren M."/>
            <person name="Johannesson H."/>
        </authorList>
    </citation>
    <scope>NUCLEOTIDE SEQUENCE</scope>
    <source>
        <strain evidence="7">CBS 757.83</strain>
    </source>
</reference>
<dbReference type="Proteomes" id="UP001305647">
    <property type="component" value="Unassembled WGS sequence"/>
</dbReference>
<feature type="compositionally biased region" description="Polar residues" evidence="5">
    <location>
        <begin position="207"/>
        <end position="219"/>
    </location>
</feature>
<organism evidence="7 8">
    <name type="scientific">Parathielavia hyrcaniae</name>
    <dbReference type="NCBI Taxonomy" id="113614"/>
    <lineage>
        <taxon>Eukaryota</taxon>
        <taxon>Fungi</taxon>
        <taxon>Dikarya</taxon>
        <taxon>Ascomycota</taxon>
        <taxon>Pezizomycotina</taxon>
        <taxon>Sordariomycetes</taxon>
        <taxon>Sordariomycetidae</taxon>
        <taxon>Sordariales</taxon>
        <taxon>Chaetomiaceae</taxon>
        <taxon>Parathielavia</taxon>
    </lineage>
</organism>
<dbReference type="PROSITE" id="PS50118">
    <property type="entry name" value="HMG_BOX_2"/>
    <property type="match status" value="1"/>
</dbReference>
<comment type="caution">
    <text evidence="7">The sequence shown here is derived from an EMBL/GenBank/DDBJ whole genome shotgun (WGS) entry which is preliminary data.</text>
</comment>